<evidence type="ECO:0000313" key="1">
    <source>
        <dbReference type="EMBL" id="SAK84538.1"/>
    </source>
</evidence>
<dbReference type="OrthoDB" id="9006201at2"/>
<organism evidence="1 2">
    <name type="scientific">Caballeronia temeraria</name>
    <dbReference type="NCBI Taxonomy" id="1777137"/>
    <lineage>
        <taxon>Bacteria</taxon>
        <taxon>Pseudomonadati</taxon>
        <taxon>Pseudomonadota</taxon>
        <taxon>Betaproteobacteria</taxon>
        <taxon>Burkholderiales</taxon>
        <taxon>Burkholderiaceae</taxon>
        <taxon>Caballeronia</taxon>
    </lineage>
</organism>
<name>A0A158CQE2_9BURK</name>
<protein>
    <submittedName>
        <fullName evidence="1">Uncharacterized protein</fullName>
    </submittedName>
</protein>
<dbReference type="STRING" id="1777137.AWB76_05851"/>
<proteinExistence type="predicted"/>
<accession>A0A158CQE2</accession>
<dbReference type="Proteomes" id="UP000054624">
    <property type="component" value="Unassembled WGS sequence"/>
</dbReference>
<evidence type="ECO:0000313" key="2">
    <source>
        <dbReference type="Proteomes" id="UP000054624"/>
    </source>
</evidence>
<reference evidence="2" key="1">
    <citation type="submission" date="2016-01" db="EMBL/GenBank/DDBJ databases">
        <authorList>
            <person name="Peeters Charlotte."/>
        </authorList>
    </citation>
    <scope>NUCLEOTIDE SEQUENCE [LARGE SCALE GENOMIC DNA]</scope>
</reference>
<dbReference type="RefSeq" id="WP_061163552.1">
    <property type="nucleotide sequence ID" value="NZ_FCOI02000026.1"/>
</dbReference>
<dbReference type="AlphaFoldDB" id="A0A158CQE2"/>
<keyword evidence="2" id="KW-1185">Reference proteome</keyword>
<gene>
    <name evidence="1" type="ORF">AWB76_05851</name>
</gene>
<sequence>MTTHSPPASEHPEPKALLLLAEYLDLPLRDGGSLVMMQQCNDLCGMYVGKASGGQEGLTFYGTISASIANSIRRLTRIGRNQVEIAGRQYHFVRSTTHFEDRGAELFALL</sequence>
<dbReference type="EMBL" id="FCOI02000026">
    <property type="protein sequence ID" value="SAK84538.1"/>
    <property type="molecule type" value="Genomic_DNA"/>
</dbReference>